<dbReference type="EMBL" id="JAGSXH010000061">
    <property type="protein sequence ID" value="MBS2964809.1"/>
    <property type="molecule type" value="Genomic_DNA"/>
</dbReference>
<name>A0A8J8BFJ4_9ACTN</name>
<proteinExistence type="predicted"/>
<evidence type="ECO:0000313" key="2">
    <source>
        <dbReference type="EMBL" id="MBS2964809.1"/>
    </source>
</evidence>
<accession>A0A8J8BFJ4</accession>
<comment type="caution">
    <text evidence="2">The sequence shown here is derived from an EMBL/GenBank/DDBJ whole genome shotgun (WGS) entry which is preliminary data.</text>
</comment>
<evidence type="ECO:0000256" key="1">
    <source>
        <dbReference type="SAM" id="MobiDB-lite"/>
    </source>
</evidence>
<protein>
    <submittedName>
        <fullName evidence="2">Uncharacterized protein</fullName>
    </submittedName>
</protein>
<organism evidence="2 3">
    <name type="scientific">Actinocrinis puniceicyclus</name>
    <dbReference type="NCBI Taxonomy" id="977794"/>
    <lineage>
        <taxon>Bacteria</taxon>
        <taxon>Bacillati</taxon>
        <taxon>Actinomycetota</taxon>
        <taxon>Actinomycetes</taxon>
        <taxon>Catenulisporales</taxon>
        <taxon>Actinospicaceae</taxon>
        <taxon>Actinocrinis</taxon>
    </lineage>
</organism>
<dbReference type="Proteomes" id="UP000677913">
    <property type="component" value="Unassembled WGS sequence"/>
</dbReference>
<evidence type="ECO:0000313" key="3">
    <source>
        <dbReference type="Proteomes" id="UP000677913"/>
    </source>
</evidence>
<sequence>MTIAPHGPAIHRLVDQLAPEQAEALYVLLRGMVSEPENGQQGANAPEPQSPTEPRHRFAFIGIMDGEPDLAERSTQILREELGNPAA</sequence>
<dbReference type="AlphaFoldDB" id="A0A8J8BFJ4"/>
<reference evidence="2" key="1">
    <citation type="submission" date="2021-04" db="EMBL/GenBank/DDBJ databases">
        <title>Genome based classification of Actinospica acidithermotolerans sp. nov., an actinobacterium isolated from an Indonesian hot spring.</title>
        <authorList>
            <person name="Kusuma A.B."/>
            <person name="Putra K.E."/>
            <person name="Nafisah S."/>
            <person name="Loh J."/>
            <person name="Nouioui I."/>
            <person name="Goodfellow M."/>
        </authorList>
    </citation>
    <scope>NUCLEOTIDE SEQUENCE</scope>
    <source>
        <strain evidence="2">DSM 45618</strain>
    </source>
</reference>
<dbReference type="RefSeq" id="WP_211469170.1">
    <property type="nucleotide sequence ID" value="NZ_JAGSXH010000061.1"/>
</dbReference>
<keyword evidence="3" id="KW-1185">Reference proteome</keyword>
<gene>
    <name evidence="2" type="ORF">KGA66_17255</name>
</gene>
<feature type="region of interest" description="Disordered" evidence="1">
    <location>
        <begin position="36"/>
        <end position="55"/>
    </location>
</feature>